<dbReference type="InterPro" id="IPR036770">
    <property type="entry name" value="Ankyrin_rpt-contain_sf"/>
</dbReference>
<reference evidence="1 2" key="2">
    <citation type="journal article" date="2012" name="Open Biol.">
        <title>Characteristics of nucleosomes and linker DNA regions on the genome of the basidiomycete Mixia osmundae revealed by mono- and dinucleosome mapping.</title>
        <authorList>
            <person name="Nishida H."/>
            <person name="Kondo S."/>
            <person name="Matsumoto T."/>
            <person name="Suzuki Y."/>
            <person name="Yoshikawa H."/>
            <person name="Taylor T.D."/>
            <person name="Sugiyama J."/>
        </authorList>
    </citation>
    <scope>NUCLEOTIDE SEQUENCE [LARGE SCALE GENOMIC DNA]</scope>
    <source>
        <strain evidence="2">CBS 9802 / IAM 14324 / JCM 22182 / KY 12970</strain>
    </source>
</reference>
<accession>G7DX89</accession>
<comment type="caution">
    <text evidence="1">The sequence shown here is derived from an EMBL/GenBank/DDBJ whole genome shotgun (WGS) entry which is preliminary data.</text>
</comment>
<sequence length="314" mass="35862">MAERVGLLDLPNELLLDIHLLSLSECLPLVNRRLASVLRSSNRHILYYLYDRATPPEPKAIKANQRARDAIAFINMTNTYTHNAVLRYGICTLDIYKAFEVYYVERFNRYWLSADFGQPRRDSDRTVPRPPRIEINLPKRLFRHLTLEPTSKTRSKAAHKLRSLDEPDLALIEYLLSNKIFPADPNINDGYALCRAVHSEHRPLIRLLLRYGALPSLKDNLAITLCIKSSMDLSVLKMLFERTGEDRGDQSLPRPLPDRVKATPEMLEIAAKLSKWEIAAYLRAKGAVPTMKTIVMIQRAQDAQRGPTADSDSD</sequence>
<evidence type="ECO:0000313" key="2">
    <source>
        <dbReference type="Proteomes" id="UP000009131"/>
    </source>
</evidence>
<keyword evidence="2" id="KW-1185">Reference proteome</keyword>
<reference evidence="1 2" key="1">
    <citation type="journal article" date="2011" name="J. Gen. Appl. Microbiol.">
        <title>Draft genome sequencing of the enigmatic basidiomycete Mixia osmundae.</title>
        <authorList>
            <person name="Nishida H."/>
            <person name="Nagatsuka Y."/>
            <person name="Sugiyama J."/>
        </authorList>
    </citation>
    <scope>NUCLEOTIDE SEQUENCE [LARGE SCALE GENOMIC DNA]</scope>
    <source>
        <strain evidence="2">CBS 9802 / IAM 14324 / JCM 22182 / KY 12970</strain>
    </source>
</reference>
<organism evidence="1 2">
    <name type="scientific">Mixia osmundae (strain CBS 9802 / IAM 14324 / JCM 22182 / KY 12970)</name>
    <dbReference type="NCBI Taxonomy" id="764103"/>
    <lineage>
        <taxon>Eukaryota</taxon>
        <taxon>Fungi</taxon>
        <taxon>Dikarya</taxon>
        <taxon>Basidiomycota</taxon>
        <taxon>Pucciniomycotina</taxon>
        <taxon>Mixiomycetes</taxon>
        <taxon>Mixiales</taxon>
        <taxon>Mixiaceae</taxon>
        <taxon>Mixia</taxon>
    </lineage>
</organism>
<name>G7DX89_MIXOS</name>
<dbReference type="AlphaFoldDB" id="G7DX89"/>
<dbReference type="Proteomes" id="UP000009131">
    <property type="component" value="Unassembled WGS sequence"/>
</dbReference>
<dbReference type="HOGENOM" id="CLU_063486_0_0_1"/>
<dbReference type="OrthoDB" id="539213at2759"/>
<dbReference type="RefSeq" id="XP_014571230.1">
    <property type="nucleotide sequence ID" value="XM_014715744.1"/>
</dbReference>
<dbReference type="EMBL" id="BABT02000059">
    <property type="protein sequence ID" value="GAA95199.1"/>
    <property type="molecule type" value="Genomic_DNA"/>
</dbReference>
<dbReference type="InParanoid" id="G7DX89"/>
<evidence type="ECO:0000313" key="1">
    <source>
        <dbReference type="EMBL" id="GAA95199.1"/>
    </source>
</evidence>
<dbReference type="SUPFAM" id="SSF48403">
    <property type="entry name" value="Ankyrin repeat"/>
    <property type="match status" value="1"/>
</dbReference>
<dbReference type="Gene3D" id="1.25.40.20">
    <property type="entry name" value="Ankyrin repeat-containing domain"/>
    <property type="match status" value="1"/>
</dbReference>
<gene>
    <name evidence="1" type="primary">Mo01854</name>
    <name evidence="1" type="ORF">E5Q_01854</name>
</gene>
<dbReference type="STRING" id="764103.G7DX89"/>
<protein>
    <submittedName>
        <fullName evidence="1">Uncharacterized protein</fullName>
    </submittedName>
</protein>
<dbReference type="eggNOG" id="ENOG502S7RX">
    <property type="taxonomic scope" value="Eukaryota"/>
</dbReference>
<proteinExistence type="predicted"/>
<dbReference type="OMA" id="RATHIAN"/>